<dbReference type="OrthoDB" id="5871998at2759"/>
<evidence type="ECO:0000313" key="4">
    <source>
        <dbReference type="Proteomes" id="UP000230233"/>
    </source>
</evidence>
<organism evidence="3 4">
    <name type="scientific">Caenorhabditis nigoni</name>
    <dbReference type="NCBI Taxonomy" id="1611254"/>
    <lineage>
        <taxon>Eukaryota</taxon>
        <taxon>Metazoa</taxon>
        <taxon>Ecdysozoa</taxon>
        <taxon>Nematoda</taxon>
        <taxon>Chromadorea</taxon>
        <taxon>Rhabditida</taxon>
        <taxon>Rhabditina</taxon>
        <taxon>Rhabditomorpha</taxon>
        <taxon>Rhabditoidea</taxon>
        <taxon>Rhabditidae</taxon>
        <taxon>Peloderinae</taxon>
        <taxon>Caenorhabditis</taxon>
    </lineage>
</organism>
<protein>
    <submittedName>
        <fullName evidence="3">Uncharacterized protein</fullName>
    </submittedName>
</protein>
<evidence type="ECO:0000313" key="3">
    <source>
        <dbReference type="EMBL" id="PIC18917.1"/>
    </source>
</evidence>
<keyword evidence="2" id="KW-0472">Membrane</keyword>
<keyword evidence="2" id="KW-1133">Transmembrane helix</keyword>
<keyword evidence="4" id="KW-1185">Reference proteome</keyword>
<feature type="region of interest" description="Disordered" evidence="1">
    <location>
        <begin position="99"/>
        <end position="132"/>
    </location>
</feature>
<dbReference type="Proteomes" id="UP000230233">
    <property type="component" value="Chromosome X"/>
</dbReference>
<name>A0A2G5SV30_9PELO</name>
<sequence>MRPKLTFAFLGCFLPFIINIALVGSTTWLVIKDESPLVVVILITMSLCVTLVLIKGVHHYYTELHGNMESGPARRLTARYIIRQPEEMVTLTHLHRPLGRSWTVPSRPTSPVPPPSPPPPTPRTRGARYLKQ</sequence>
<feature type="compositionally biased region" description="Pro residues" evidence="1">
    <location>
        <begin position="108"/>
        <end position="122"/>
    </location>
</feature>
<accession>A0A2G5SV30</accession>
<dbReference type="EMBL" id="PDUG01000006">
    <property type="protein sequence ID" value="PIC18917.1"/>
    <property type="molecule type" value="Genomic_DNA"/>
</dbReference>
<comment type="caution">
    <text evidence="3">The sequence shown here is derived from an EMBL/GenBank/DDBJ whole genome shotgun (WGS) entry which is preliminary data.</text>
</comment>
<reference evidence="4" key="1">
    <citation type="submission" date="2017-10" db="EMBL/GenBank/DDBJ databases">
        <title>Rapid genome shrinkage in a self-fertile nematode reveals novel sperm competition proteins.</title>
        <authorList>
            <person name="Yin D."/>
            <person name="Schwarz E.M."/>
            <person name="Thomas C.G."/>
            <person name="Felde R.L."/>
            <person name="Korf I.F."/>
            <person name="Cutter A.D."/>
            <person name="Schartner C.M."/>
            <person name="Ralston E.J."/>
            <person name="Meyer B.J."/>
            <person name="Haag E.S."/>
        </authorList>
    </citation>
    <scope>NUCLEOTIDE SEQUENCE [LARGE SCALE GENOMIC DNA]</scope>
    <source>
        <strain evidence="4">JU1422</strain>
    </source>
</reference>
<evidence type="ECO:0000256" key="1">
    <source>
        <dbReference type="SAM" id="MobiDB-lite"/>
    </source>
</evidence>
<proteinExistence type="predicted"/>
<gene>
    <name evidence="3" type="primary">Cni-F41C6.6</name>
    <name evidence="3" type="synonym">Cnig_chr_X.g24642</name>
    <name evidence="3" type="ORF">B9Z55_024642</name>
</gene>
<dbReference type="AlphaFoldDB" id="A0A2G5SV30"/>
<feature type="transmembrane region" description="Helical" evidence="2">
    <location>
        <begin position="37"/>
        <end position="54"/>
    </location>
</feature>
<keyword evidence="2" id="KW-0812">Transmembrane</keyword>
<evidence type="ECO:0000256" key="2">
    <source>
        <dbReference type="SAM" id="Phobius"/>
    </source>
</evidence>
<feature type="transmembrane region" description="Helical" evidence="2">
    <location>
        <begin position="7"/>
        <end position="31"/>
    </location>
</feature>